<accession>A0A2G8RUM0</accession>
<organism evidence="2 3">
    <name type="scientific">Ganoderma sinense ZZ0214-1</name>
    <dbReference type="NCBI Taxonomy" id="1077348"/>
    <lineage>
        <taxon>Eukaryota</taxon>
        <taxon>Fungi</taxon>
        <taxon>Dikarya</taxon>
        <taxon>Basidiomycota</taxon>
        <taxon>Agaricomycotina</taxon>
        <taxon>Agaricomycetes</taxon>
        <taxon>Polyporales</taxon>
        <taxon>Polyporaceae</taxon>
        <taxon>Ganoderma</taxon>
    </lineage>
</organism>
<proteinExistence type="predicted"/>
<keyword evidence="3" id="KW-1185">Reference proteome</keyword>
<evidence type="ECO:0000313" key="3">
    <source>
        <dbReference type="Proteomes" id="UP000230002"/>
    </source>
</evidence>
<protein>
    <submittedName>
        <fullName evidence="2">Uncharacterized protein</fullName>
    </submittedName>
</protein>
<dbReference type="AlphaFoldDB" id="A0A2G8RUM0"/>
<dbReference type="OrthoDB" id="2754780at2759"/>
<comment type="caution">
    <text evidence="2">The sequence shown here is derived from an EMBL/GenBank/DDBJ whole genome shotgun (WGS) entry which is preliminary data.</text>
</comment>
<name>A0A2G8RUM0_9APHY</name>
<reference evidence="2 3" key="1">
    <citation type="journal article" date="2015" name="Sci. Rep.">
        <title>Chromosome-level genome map provides insights into diverse defense mechanisms in the medicinal fungus Ganoderma sinense.</title>
        <authorList>
            <person name="Zhu Y."/>
            <person name="Xu J."/>
            <person name="Sun C."/>
            <person name="Zhou S."/>
            <person name="Xu H."/>
            <person name="Nelson D.R."/>
            <person name="Qian J."/>
            <person name="Song J."/>
            <person name="Luo H."/>
            <person name="Xiang L."/>
            <person name="Li Y."/>
            <person name="Xu Z."/>
            <person name="Ji A."/>
            <person name="Wang L."/>
            <person name="Lu S."/>
            <person name="Hayward A."/>
            <person name="Sun W."/>
            <person name="Li X."/>
            <person name="Schwartz D.C."/>
            <person name="Wang Y."/>
            <person name="Chen S."/>
        </authorList>
    </citation>
    <scope>NUCLEOTIDE SEQUENCE [LARGE SCALE GENOMIC DNA]</scope>
    <source>
        <strain evidence="2 3">ZZ0214-1</strain>
    </source>
</reference>
<feature type="region of interest" description="Disordered" evidence="1">
    <location>
        <begin position="168"/>
        <end position="216"/>
    </location>
</feature>
<dbReference type="Proteomes" id="UP000230002">
    <property type="component" value="Unassembled WGS sequence"/>
</dbReference>
<dbReference type="EMBL" id="AYKW01000056">
    <property type="protein sequence ID" value="PIL25210.1"/>
    <property type="molecule type" value="Genomic_DNA"/>
</dbReference>
<sequence>MANPRHVPPIRLTFCRLYGPGEEDAMQTFVREIGPLLAHVANLTVVGGALYKVRWEDLLALMPQVRTLAFKGHPFSLFEALLDVHTLPSGQSLMLLPELRAVSFDDILFRYPKDNMDQEFIDDMITWVKLRHKHGIPIQLCELSACQYSKEADIQQLRKIVPTVGWDEWEKESSEEEGDGSSGDTYFGHRFGLVGGGVDDGFDDPREDEDDDMYSD</sequence>
<gene>
    <name evidence="2" type="ORF">GSI_13099</name>
</gene>
<evidence type="ECO:0000313" key="2">
    <source>
        <dbReference type="EMBL" id="PIL25210.1"/>
    </source>
</evidence>
<dbReference type="STRING" id="1077348.A0A2G8RUM0"/>
<feature type="compositionally biased region" description="Acidic residues" evidence="1">
    <location>
        <begin position="200"/>
        <end position="216"/>
    </location>
</feature>
<feature type="compositionally biased region" description="Acidic residues" evidence="1">
    <location>
        <begin position="168"/>
        <end position="179"/>
    </location>
</feature>
<evidence type="ECO:0000256" key="1">
    <source>
        <dbReference type="SAM" id="MobiDB-lite"/>
    </source>
</evidence>